<keyword evidence="2" id="KW-1185">Reference proteome</keyword>
<name>A0A9P6CMA0_9AGAR</name>
<accession>A0A9P6CMA0</accession>
<dbReference type="InterPro" id="IPR059179">
    <property type="entry name" value="MLKL-like_MCAfunc"/>
</dbReference>
<dbReference type="Proteomes" id="UP000807353">
    <property type="component" value="Unassembled WGS sequence"/>
</dbReference>
<dbReference type="OrthoDB" id="192148at2759"/>
<gene>
    <name evidence="1" type="ORF">BDZ94DRAFT_1306792</name>
</gene>
<proteinExistence type="predicted"/>
<evidence type="ECO:0000313" key="2">
    <source>
        <dbReference type="Proteomes" id="UP000807353"/>
    </source>
</evidence>
<sequence length="195" mass="21389">MNSLVKKSFVTTTFNISSLVLTTLRDTARVSYLSYLSEAATLALGILGIIQNAKKDSSALRAMCDLVSAIIEAHSQGTVPLASNFQQNAERLVITLTSIFDFAKLELSKNFIRRMIGHNSDRAKITEYREAIRQAIDVFGDVLEAGKSGWEEPQTGIGMNCKSDGMGWDVTTRLREAVQADPRCHAAVSIAYVQI</sequence>
<dbReference type="CDD" id="cd21037">
    <property type="entry name" value="MLKL_NTD"/>
    <property type="match status" value="1"/>
</dbReference>
<evidence type="ECO:0000313" key="1">
    <source>
        <dbReference type="EMBL" id="KAF9465729.1"/>
    </source>
</evidence>
<reference evidence="1" key="1">
    <citation type="submission" date="2020-11" db="EMBL/GenBank/DDBJ databases">
        <authorList>
            <consortium name="DOE Joint Genome Institute"/>
            <person name="Ahrendt S."/>
            <person name="Riley R."/>
            <person name="Andreopoulos W."/>
            <person name="Labutti K."/>
            <person name="Pangilinan J."/>
            <person name="Ruiz-Duenas F.J."/>
            <person name="Barrasa J.M."/>
            <person name="Sanchez-Garcia M."/>
            <person name="Camarero S."/>
            <person name="Miyauchi S."/>
            <person name="Serrano A."/>
            <person name="Linde D."/>
            <person name="Babiker R."/>
            <person name="Drula E."/>
            <person name="Ayuso-Fernandez I."/>
            <person name="Pacheco R."/>
            <person name="Padilla G."/>
            <person name="Ferreira P."/>
            <person name="Barriuso J."/>
            <person name="Kellner H."/>
            <person name="Castanera R."/>
            <person name="Alfaro M."/>
            <person name="Ramirez L."/>
            <person name="Pisabarro A.G."/>
            <person name="Kuo A."/>
            <person name="Tritt A."/>
            <person name="Lipzen A."/>
            <person name="He G."/>
            <person name="Yan M."/>
            <person name="Ng V."/>
            <person name="Cullen D."/>
            <person name="Martin F."/>
            <person name="Rosso M.-N."/>
            <person name="Henrissat B."/>
            <person name="Hibbett D."/>
            <person name="Martinez A.T."/>
            <person name="Grigoriev I.V."/>
        </authorList>
    </citation>
    <scope>NUCLEOTIDE SEQUENCE</scope>
    <source>
        <strain evidence="1">CBS 247.69</strain>
    </source>
</reference>
<dbReference type="AlphaFoldDB" id="A0A9P6CMA0"/>
<organism evidence="1 2">
    <name type="scientific">Collybia nuda</name>
    <dbReference type="NCBI Taxonomy" id="64659"/>
    <lineage>
        <taxon>Eukaryota</taxon>
        <taxon>Fungi</taxon>
        <taxon>Dikarya</taxon>
        <taxon>Basidiomycota</taxon>
        <taxon>Agaricomycotina</taxon>
        <taxon>Agaricomycetes</taxon>
        <taxon>Agaricomycetidae</taxon>
        <taxon>Agaricales</taxon>
        <taxon>Tricholomatineae</taxon>
        <taxon>Clitocybaceae</taxon>
        <taxon>Collybia</taxon>
    </lineage>
</organism>
<protein>
    <submittedName>
        <fullName evidence="1">Uncharacterized protein</fullName>
    </submittedName>
</protein>
<dbReference type="EMBL" id="MU150245">
    <property type="protein sequence ID" value="KAF9465729.1"/>
    <property type="molecule type" value="Genomic_DNA"/>
</dbReference>
<comment type="caution">
    <text evidence="1">The sequence shown here is derived from an EMBL/GenBank/DDBJ whole genome shotgun (WGS) entry which is preliminary data.</text>
</comment>